<feature type="non-terminal residue" evidence="2">
    <location>
        <position position="51"/>
    </location>
</feature>
<protein>
    <submittedName>
        <fullName evidence="2">Uncharacterized protein</fullName>
    </submittedName>
</protein>
<sequence length="51" mass="5837">MPMNVESKALSATIARNRVTLLEIAVPQERDHQRMQHKELDPPPKDVSTAW</sequence>
<evidence type="ECO:0000313" key="2">
    <source>
        <dbReference type="EMBL" id="MCI95884.1"/>
    </source>
</evidence>
<proteinExistence type="predicted"/>
<name>A0A392W5G2_9FABA</name>
<dbReference type="AlphaFoldDB" id="A0A392W5G2"/>
<evidence type="ECO:0000256" key="1">
    <source>
        <dbReference type="SAM" id="MobiDB-lite"/>
    </source>
</evidence>
<keyword evidence="3" id="KW-1185">Reference proteome</keyword>
<dbReference type="Proteomes" id="UP000265520">
    <property type="component" value="Unassembled WGS sequence"/>
</dbReference>
<accession>A0A392W5G2</accession>
<evidence type="ECO:0000313" key="3">
    <source>
        <dbReference type="Proteomes" id="UP000265520"/>
    </source>
</evidence>
<feature type="compositionally biased region" description="Basic and acidic residues" evidence="1">
    <location>
        <begin position="28"/>
        <end position="44"/>
    </location>
</feature>
<feature type="region of interest" description="Disordered" evidence="1">
    <location>
        <begin position="27"/>
        <end position="51"/>
    </location>
</feature>
<organism evidence="2 3">
    <name type="scientific">Trifolium medium</name>
    <dbReference type="NCBI Taxonomy" id="97028"/>
    <lineage>
        <taxon>Eukaryota</taxon>
        <taxon>Viridiplantae</taxon>
        <taxon>Streptophyta</taxon>
        <taxon>Embryophyta</taxon>
        <taxon>Tracheophyta</taxon>
        <taxon>Spermatophyta</taxon>
        <taxon>Magnoliopsida</taxon>
        <taxon>eudicotyledons</taxon>
        <taxon>Gunneridae</taxon>
        <taxon>Pentapetalae</taxon>
        <taxon>rosids</taxon>
        <taxon>fabids</taxon>
        <taxon>Fabales</taxon>
        <taxon>Fabaceae</taxon>
        <taxon>Papilionoideae</taxon>
        <taxon>50 kb inversion clade</taxon>
        <taxon>NPAAA clade</taxon>
        <taxon>Hologalegina</taxon>
        <taxon>IRL clade</taxon>
        <taxon>Trifolieae</taxon>
        <taxon>Trifolium</taxon>
    </lineage>
</organism>
<reference evidence="2 3" key="1">
    <citation type="journal article" date="2018" name="Front. Plant Sci.">
        <title>Red Clover (Trifolium pratense) and Zigzag Clover (T. medium) - A Picture of Genomic Similarities and Differences.</title>
        <authorList>
            <person name="Dluhosova J."/>
            <person name="Istvanek J."/>
            <person name="Nedelnik J."/>
            <person name="Repkova J."/>
        </authorList>
    </citation>
    <scope>NUCLEOTIDE SEQUENCE [LARGE SCALE GENOMIC DNA]</scope>
    <source>
        <strain evidence="3">cv. 10/8</strain>
        <tissue evidence="2">Leaf</tissue>
    </source>
</reference>
<comment type="caution">
    <text evidence="2">The sequence shown here is derived from an EMBL/GenBank/DDBJ whole genome shotgun (WGS) entry which is preliminary data.</text>
</comment>
<dbReference type="EMBL" id="LXQA011399146">
    <property type="protein sequence ID" value="MCI95884.1"/>
    <property type="molecule type" value="Genomic_DNA"/>
</dbReference>